<gene>
    <name evidence="1" type="ORF">HJG44_22415</name>
</gene>
<evidence type="ECO:0000313" key="2">
    <source>
        <dbReference type="Proteomes" id="UP000564885"/>
    </source>
</evidence>
<comment type="caution">
    <text evidence="1">The sequence shown here is derived from an EMBL/GenBank/DDBJ whole genome shotgun (WGS) entry which is preliminary data.</text>
</comment>
<accession>A0A849IGP6</accession>
<dbReference type="PANTHER" id="PTHR42905:SF5">
    <property type="entry name" value="CARBOXYVINYL-CARBOXYPHOSPHONATE PHOSPHORYLMUTASE, CHLOROPLASTIC"/>
    <property type="match status" value="1"/>
</dbReference>
<dbReference type="InterPro" id="IPR040442">
    <property type="entry name" value="Pyrv_kinase-like_dom_sf"/>
</dbReference>
<dbReference type="Proteomes" id="UP000564885">
    <property type="component" value="Unassembled WGS sequence"/>
</dbReference>
<dbReference type="Pfam" id="PF13714">
    <property type="entry name" value="PEP_mutase"/>
    <property type="match status" value="1"/>
</dbReference>
<dbReference type="EMBL" id="JABEPP010000007">
    <property type="protein sequence ID" value="NNM75117.1"/>
    <property type="molecule type" value="Genomic_DNA"/>
</dbReference>
<dbReference type="CDD" id="cd00377">
    <property type="entry name" value="ICL_PEPM"/>
    <property type="match status" value="1"/>
</dbReference>
<evidence type="ECO:0000313" key="1">
    <source>
        <dbReference type="EMBL" id="NNM75117.1"/>
    </source>
</evidence>
<sequence length="288" mass="30613">MRSTRVLKELVARRQAVTVPGAANAMFARVIEDLGFEAAYITGAGVANMALGVPDIGLTTVTELAATTSAIADAVSLPIVVDADTGFGNAVNMVRTVRLLERAGAAGIQIEDQVFPKKCGHFTGKEVVPAQEMVQKIKAAVDARVDGDLQIIARTDARAVEGLDRAIERAQAFVEAGADLTFVEAPVSADELARIAREVPVPQVANIVFGGRTPDPGREKLAEMGFSIVLYANAALQAALKASYEVLGALKERGSLASVADRLASFEERQRAVAKHEWDELESRYRAA</sequence>
<dbReference type="InterPro" id="IPR015813">
    <property type="entry name" value="Pyrv/PenolPyrv_kinase-like_dom"/>
</dbReference>
<organism evidence="1 2">
    <name type="scientific">Enterovirga aerilata</name>
    <dbReference type="NCBI Taxonomy" id="2730920"/>
    <lineage>
        <taxon>Bacteria</taxon>
        <taxon>Pseudomonadati</taxon>
        <taxon>Pseudomonadota</taxon>
        <taxon>Alphaproteobacteria</taxon>
        <taxon>Hyphomicrobiales</taxon>
        <taxon>Methylobacteriaceae</taxon>
        <taxon>Enterovirga</taxon>
    </lineage>
</organism>
<reference evidence="1 2" key="1">
    <citation type="submission" date="2020-04" db="EMBL/GenBank/DDBJ databases">
        <title>Enterovirga sp. isolate from soil.</title>
        <authorList>
            <person name="Chea S."/>
            <person name="Kim D.-U."/>
        </authorList>
    </citation>
    <scope>NUCLEOTIDE SEQUENCE [LARGE SCALE GENOMIC DNA]</scope>
    <source>
        <strain evidence="1 2">DB1703</strain>
    </source>
</reference>
<dbReference type="SUPFAM" id="SSF51621">
    <property type="entry name" value="Phosphoenolpyruvate/pyruvate domain"/>
    <property type="match status" value="1"/>
</dbReference>
<protein>
    <submittedName>
        <fullName evidence="1">Carboxyvinyl-carboxyphosphonate phosphorylmutase</fullName>
    </submittedName>
</protein>
<dbReference type="AlphaFoldDB" id="A0A849IGP6"/>
<dbReference type="Gene3D" id="3.20.20.60">
    <property type="entry name" value="Phosphoenolpyruvate-binding domains"/>
    <property type="match status" value="1"/>
</dbReference>
<dbReference type="InterPro" id="IPR039556">
    <property type="entry name" value="ICL/PEPM"/>
</dbReference>
<proteinExistence type="predicted"/>
<dbReference type="PANTHER" id="PTHR42905">
    <property type="entry name" value="PHOSPHOENOLPYRUVATE CARBOXYLASE"/>
    <property type="match status" value="1"/>
</dbReference>
<keyword evidence="2" id="KW-1185">Reference proteome</keyword>
<name>A0A849IGP6_9HYPH</name>
<dbReference type="GO" id="GO:0016833">
    <property type="term" value="F:oxo-acid-lyase activity"/>
    <property type="evidence" value="ECO:0007669"/>
    <property type="project" value="UniProtKB-ARBA"/>
</dbReference>